<dbReference type="GO" id="GO:0008757">
    <property type="term" value="F:S-adenosylmethionine-dependent methyltransferase activity"/>
    <property type="evidence" value="ECO:0007669"/>
    <property type="project" value="InterPro"/>
</dbReference>
<dbReference type="PANTHER" id="PTHR44068:SF11">
    <property type="entry name" value="GERANYL DIPHOSPHATE 2-C-METHYLTRANSFERASE"/>
    <property type="match status" value="1"/>
</dbReference>
<comment type="caution">
    <text evidence="3">The sequence shown here is derived from an EMBL/GenBank/DDBJ whole genome shotgun (WGS) entry which is preliminary data.</text>
</comment>
<reference evidence="3" key="2">
    <citation type="submission" date="2022-09" db="EMBL/GenBank/DDBJ databases">
        <authorList>
            <person name="Sun Q."/>
            <person name="Ohkuma M."/>
        </authorList>
    </citation>
    <scope>NUCLEOTIDE SEQUENCE</scope>
    <source>
        <strain evidence="3">JCM 13583</strain>
    </source>
</reference>
<dbReference type="Pfam" id="PF08241">
    <property type="entry name" value="Methyltransf_11"/>
    <property type="match status" value="1"/>
</dbReference>
<dbReference type="InterPro" id="IPR050447">
    <property type="entry name" value="Erg6_SMT_methyltransf"/>
</dbReference>
<proteinExistence type="predicted"/>
<dbReference type="InterPro" id="IPR029063">
    <property type="entry name" value="SAM-dependent_MTases_sf"/>
</dbReference>
<dbReference type="Proteomes" id="UP000632195">
    <property type="component" value="Unassembled WGS sequence"/>
</dbReference>
<dbReference type="InterPro" id="IPR013216">
    <property type="entry name" value="Methyltransf_11"/>
</dbReference>
<dbReference type="PANTHER" id="PTHR44068">
    <property type="entry name" value="ZGC:194242"/>
    <property type="match status" value="1"/>
</dbReference>
<sequence>MLTRESSLDDVADEFARMARGNRFLDVGTGFGIMLDKLMLIPGVSVVSIDPEAWTFEQISSKYRDEVSSGRLSLLRMAGERLEFGDSAFDTVFSIGALHHMSDPVSGLREMVRVARQRVLVADWDRESAMWMNPHTEEELSASKELVVPGAREMGFRIEEYGTFYTLYLDVRP</sequence>
<evidence type="ECO:0000313" key="4">
    <source>
        <dbReference type="Proteomes" id="UP000632195"/>
    </source>
</evidence>
<evidence type="ECO:0000259" key="2">
    <source>
        <dbReference type="Pfam" id="PF08241"/>
    </source>
</evidence>
<keyword evidence="4" id="KW-1185">Reference proteome</keyword>
<feature type="domain" description="Methyltransferase type 11" evidence="2">
    <location>
        <begin position="25"/>
        <end position="117"/>
    </location>
</feature>
<gene>
    <name evidence="3" type="ORF">GCM10007108_06560</name>
</gene>
<evidence type="ECO:0000256" key="1">
    <source>
        <dbReference type="ARBA" id="ARBA00022679"/>
    </source>
</evidence>
<dbReference type="EMBL" id="BMNY01000001">
    <property type="protein sequence ID" value="GGM71184.1"/>
    <property type="molecule type" value="Genomic_DNA"/>
</dbReference>
<keyword evidence="1" id="KW-0808">Transferase</keyword>
<evidence type="ECO:0000313" key="3">
    <source>
        <dbReference type="EMBL" id="GGM71184.1"/>
    </source>
</evidence>
<dbReference type="SUPFAM" id="SSF53335">
    <property type="entry name" value="S-adenosyl-L-methionine-dependent methyltransferases"/>
    <property type="match status" value="1"/>
</dbReference>
<protein>
    <recommendedName>
        <fullName evidence="2">Methyltransferase type 11 domain-containing protein</fullName>
    </recommendedName>
</protein>
<dbReference type="CDD" id="cd02440">
    <property type="entry name" value="AdoMet_MTases"/>
    <property type="match status" value="1"/>
</dbReference>
<organism evidence="3 4">
    <name type="scientific">Thermogymnomonas acidicola</name>
    <dbReference type="NCBI Taxonomy" id="399579"/>
    <lineage>
        <taxon>Archaea</taxon>
        <taxon>Methanobacteriati</taxon>
        <taxon>Thermoplasmatota</taxon>
        <taxon>Thermoplasmata</taxon>
        <taxon>Thermoplasmatales</taxon>
        <taxon>Thermogymnomonas</taxon>
    </lineage>
</organism>
<accession>A0AA37F948</accession>
<reference evidence="3" key="1">
    <citation type="journal article" date="2014" name="Int. J. Syst. Evol. Microbiol.">
        <title>Complete genome sequence of Corynebacterium casei LMG S-19264T (=DSM 44701T), isolated from a smear-ripened cheese.</title>
        <authorList>
            <consortium name="US DOE Joint Genome Institute (JGI-PGF)"/>
            <person name="Walter F."/>
            <person name="Albersmeier A."/>
            <person name="Kalinowski J."/>
            <person name="Ruckert C."/>
        </authorList>
    </citation>
    <scope>NUCLEOTIDE SEQUENCE</scope>
    <source>
        <strain evidence="3">JCM 13583</strain>
    </source>
</reference>
<dbReference type="AlphaFoldDB" id="A0AA37F948"/>
<dbReference type="RefSeq" id="WP_188680285.1">
    <property type="nucleotide sequence ID" value="NZ_BMNY01000001.1"/>
</dbReference>
<dbReference type="Gene3D" id="3.40.50.150">
    <property type="entry name" value="Vaccinia Virus protein VP39"/>
    <property type="match status" value="1"/>
</dbReference>
<name>A0AA37F948_9ARCH</name>